<keyword evidence="3" id="KW-1185">Reference proteome</keyword>
<feature type="coiled-coil region" evidence="1">
    <location>
        <begin position="17"/>
        <end position="44"/>
    </location>
</feature>
<sequence>MRKQQIENAAHEVATQVRAVEDTIDAALAEIAELQARIMRANSVARVGFGAVHPVLEELAAAVNGLVGARGSVVGCHSALAEAKGKVPGLRTVSFGDGDQCPDQKTGFADLRIVA</sequence>
<name>A0ABX6T3H6_9SPHN</name>
<dbReference type="EMBL" id="CP060780">
    <property type="protein sequence ID" value="QNP43768.1"/>
    <property type="molecule type" value="Genomic_DNA"/>
</dbReference>
<evidence type="ECO:0000313" key="2">
    <source>
        <dbReference type="EMBL" id="QNP43768.1"/>
    </source>
</evidence>
<protein>
    <submittedName>
        <fullName evidence="2">Uncharacterized protein</fullName>
    </submittedName>
</protein>
<dbReference type="RefSeq" id="WP_187715193.1">
    <property type="nucleotide sequence ID" value="NZ_BAABJC010000001.1"/>
</dbReference>
<evidence type="ECO:0000313" key="3">
    <source>
        <dbReference type="Proteomes" id="UP000516134"/>
    </source>
</evidence>
<evidence type="ECO:0000256" key="1">
    <source>
        <dbReference type="SAM" id="Coils"/>
    </source>
</evidence>
<dbReference type="Proteomes" id="UP000516134">
    <property type="component" value="Chromosome"/>
</dbReference>
<proteinExistence type="predicted"/>
<accession>A0ABX6T3H6</accession>
<organism evidence="2 3">
    <name type="scientific">Sphingomonas daechungensis</name>
    <dbReference type="NCBI Taxonomy" id="1176646"/>
    <lineage>
        <taxon>Bacteria</taxon>
        <taxon>Pseudomonadati</taxon>
        <taxon>Pseudomonadota</taxon>
        <taxon>Alphaproteobacteria</taxon>
        <taxon>Sphingomonadales</taxon>
        <taxon>Sphingomonadaceae</taxon>
        <taxon>Sphingomonas</taxon>
    </lineage>
</organism>
<gene>
    <name evidence="2" type="ORF">H9L15_03675</name>
</gene>
<keyword evidence="1" id="KW-0175">Coiled coil</keyword>
<reference evidence="2 3" key="1">
    <citation type="submission" date="2020-08" db="EMBL/GenBank/DDBJ databases">
        <title>Genome sequence of Sphingomonas daechungensis KACC 18115T.</title>
        <authorList>
            <person name="Hyun D.-W."/>
            <person name="Bae J.-W."/>
        </authorList>
    </citation>
    <scope>NUCLEOTIDE SEQUENCE [LARGE SCALE GENOMIC DNA]</scope>
    <source>
        <strain evidence="2 3">KACC 18115</strain>
    </source>
</reference>